<feature type="region of interest" description="Disordered" evidence="1">
    <location>
        <begin position="219"/>
        <end position="252"/>
    </location>
</feature>
<evidence type="ECO:0000256" key="1">
    <source>
        <dbReference type="SAM" id="MobiDB-lite"/>
    </source>
</evidence>
<dbReference type="AlphaFoldDB" id="A0A6L2KWF3"/>
<comment type="caution">
    <text evidence="2">The sequence shown here is derived from an EMBL/GenBank/DDBJ whole genome shotgun (WGS) entry which is preliminary data.</text>
</comment>
<reference evidence="2" key="1">
    <citation type="journal article" date="2019" name="Sci. Rep.">
        <title>Draft genome of Tanacetum cinerariifolium, the natural source of mosquito coil.</title>
        <authorList>
            <person name="Yamashiro T."/>
            <person name="Shiraishi A."/>
            <person name="Satake H."/>
            <person name="Nakayama K."/>
        </authorList>
    </citation>
    <scope>NUCLEOTIDE SEQUENCE</scope>
</reference>
<organism evidence="2">
    <name type="scientific">Tanacetum cinerariifolium</name>
    <name type="common">Dalmatian daisy</name>
    <name type="synonym">Chrysanthemum cinerariifolium</name>
    <dbReference type="NCBI Taxonomy" id="118510"/>
    <lineage>
        <taxon>Eukaryota</taxon>
        <taxon>Viridiplantae</taxon>
        <taxon>Streptophyta</taxon>
        <taxon>Embryophyta</taxon>
        <taxon>Tracheophyta</taxon>
        <taxon>Spermatophyta</taxon>
        <taxon>Magnoliopsida</taxon>
        <taxon>eudicotyledons</taxon>
        <taxon>Gunneridae</taxon>
        <taxon>Pentapetalae</taxon>
        <taxon>asterids</taxon>
        <taxon>campanulids</taxon>
        <taxon>Asterales</taxon>
        <taxon>Asteraceae</taxon>
        <taxon>Asteroideae</taxon>
        <taxon>Anthemideae</taxon>
        <taxon>Anthemidinae</taxon>
        <taxon>Tanacetum</taxon>
    </lineage>
</organism>
<proteinExistence type="predicted"/>
<feature type="compositionally biased region" description="Polar residues" evidence="1">
    <location>
        <begin position="219"/>
        <end position="243"/>
    </location>
</feature>
<evidence type="ECO:0000313" key="2">
    <source>
        <dbReference type="EMBL" id="GEU53100.1"/>
    </source>
</evidence>
<sequence length="656" mass="74048">MDTRIDDVENSLDNENNIGNDNSLAKNIGAGSNVNVIDPSSAVYTLLIWSNLVFITKWIYERNYLYRIRVGSSSLRTCLIYGHSLLDCPKASPKRVVNGMDKCKGEPSDVDDEGFIEVKKRNYRGNNGGSKNFKQEGYYFGYARGGIKFTPIVEKINVLEKHILEGKLVLLDDDGKPLEKVDSLVNLDSGDEVKPAENETAIFLASNGVGYGPKSLNNVQRRQTSGTSVSLDNVTRPSNTGNRRPNGRSPMVCKHCGFNDHTIERCFKLIVYPADFKERNSNNNNNNNNNNQTIQNFNRRFVNKNSVGSGSSSGSISTSSFSNDQISKLISSIMENSGNSVGKEYCVSLMYVHKVARDNKFVIAFDESHCYVLPKDLREMKVLGIGKQKDGLYYFDGFQDLVILLTKVMTSLKNDIVFENTTDDKYCEMFQKAKQTKEPFSLDDHSTNSLGEVIHLDLWGPIKVTTKKKTKTTRDKLVEPLYQKGLALVEVASLKGHLHGSNGSACESDGRNFDEQLGSSEGIIQNIPSPNVAEQDFWPSRMFNRVYVLSKKYNDYVMDSKVKFGLEKFVNYKNLGSKTFFFVIELNKSIEPKSFWEASKDHHWVVAKNNKMNALYNNKTWEITELPKGRKAIGSEWVLRLNTSRMVKMKGIKQDW</sequence>
<accession>A0A6L2KWF3</accession>
<dbReference type="EMBL" id="BKCJ010003120">
    <property type="protein sequence ID" value="GEU53100.1"/>
    <property type="molecule type" value="Genomic_DNA"/>
</dbReference>
<name>A0A6L2KWF3_TANCI</name>
<protein>
    <submittedName>
        <fullName evidence="2">Ribonuclease H-like domain-containing protein</fullName>
    </submittedName>
</protein>
<gene>
    <name evidence="2" type="ORF">Tci_025078</name>
</gene>